<dbReference type="InterPro" id="IPR036390">
    <property type="entry name" value="WH_DNA-bd_sf"/>
</dbReference>
<reference evidence="5" key="1">
    <citation type="submission" date="2023-03" db="EMBL/GenBank/DDBJ databases">
        <title>Massive genome expansion in bonnet fungi (Mycena s.s.) driven by repeated elements and novel gene families across ecological guilds.</title>
        <authorList>
            <consortium name="Lawrence Berkeley National Laboratory"/>
            <person name="Harder C.B."/>
            <person name="Miyauchi S."/>
            <person name="Viragh M."/>
            <person name="Kuo A."/>
            <person name="Thoen E."/>
            <person name="Andreopoulos B."/>
            <person name="Lu D."/>
            <person name="Skrede I."/>
            <person name="Drula E."/>
            <person name="Henrissat B."/>
            <person name="Morin E."/>
            <person name="Kohler A."/>
            <person name="Barry K."/>
            <person name="LaButti K."/>
            <person name="Morin E."/>
            <person name="Salamov A."/>
            <person name="Lipzen A."/>
            <person name="Mereny Z."/>
            <person name="Hegedus B."/>
            <person name="Baldrian P."/>
            <person name="Stursova M."/>
            <person name="Weitz H."/>
            <person name="Taylor A."/>
            <person name="Grigoriev I.V."/>
            <person name="Nagy L.G."/>
            <person name="Martin F."/>
            <person name="Kauserud H."/>
        </authorList>
    </citation>
    <scope>NUCLEOTIDE SEQUENCE</scope>
    <source>
        <strain evidence="5">9284</strain>
    </source>
</reference>
<dbReference type="InterPro" id="IPR001077">
    <property type="entry name" value="COMT_C"/>
</dbReference>
<dbReference type="InterPro" id="IPR016461">
    <property type="entry name" value="COMT-like"/>
</dbReference>
<proteinExistence type="predicted"/>
<protein>
    <submittedName>
        <fullName evidence="5">S-adenosyl-L-methionine-dependent methyltransferase</fullName>
    </submittedName>
</protein>
<name>A0AAD7FED2_9AGAR</name>
<evidence type="ECO:0000256" key="1">
    <source>
        <dbReference type="ARBA" id="ARBA00022603"/>
    </source>
</evidence>
<dbReference type="PANTHER" id="PTHR43712:SF2">
    <property type="entry name" value="O-METHYLTRANSFERASE CICE"/>
    <property type="match status" value="1"/>
</dbReference>
<gene>
    <name evidence="5" type="ORF">FB45DRAFT_935526</name>
</gene>
<sequence>MSGLQQLRQLASLIQESVTALERISHETNTTLPDLDDAHPVQASEVLNATPAARRASRIIVAAGLQLAALARTPREAVFDVVHGVYKAAALRVCLESNATEILREAGVEGMHAHEIAAKSNIDGAKLARLMRYLASNHIYREVSPDVFANNRLSAALDTGKPSDLCASPETKYLNTTSAAFPAVASFILGSRATAAAQLWETLSDPTTAFSYDVIHSASHCALGIDVPVWVWNEQPGREFARKLFAQAMRGYSDFQPPSAILEAYPWAELPEGSIVVDVGGGVGSAMLPLAKEHPHLQIVVQDHKNVVQDALSMWNAELPEAVQSKRVVFQAQDFFAPQPSRPTDTPVSIFFMRYVLHDWSDEDARKILQQLRAAAHPDTVLIILDHALPYLFRGNSNSNSSDPPEPLLPTYGAANTMGYVKDVVMMVNLNGKERREDELEALVESAGWKFEGVKEVEGTHGFFLPARAVPK</sequence>
<comment type="caution">
    <text evidence="5">The sequence shown here is derived from an EMBL/GenBank/DDBJ whole genome shotgun (WGS) entry which is preliminary data.</text>
</comment>
<keyword evidence="6" id="KW-1185">Reference proteome</keyword>
<evidence type="ECO:0000259" key="4">
    <source>
        <dbReference type="Pfam" id="PF00891"/>
    </source>
</evidence>
<evidence type="ECO:0000256" key="2">
    <source>
        <dbReference type="ARBA" id="ARBA00022679"/>
    </source>
</evidence>
<dbReference type="PANTHER" id="PTHR43712">
    <property type="entry name" value="PUTATIVE (AFU_ORTHOLOGUE AFUA_4G14580)-RELATED"/>
    <property type="match status" value="1"/>
</dbReference>
<dbReference type="Proteomes" id="UP001221142">
    <property type="component" value="Unassembled WGS sequence"/>
</dbReference>
<accession>A0AAD7FED2</accession>
<dbReference type="InterPro" id="IPR029063">
    <property type="entry name" value="SAM-dependent_MTases_sf"/>
</dbReference>
<feature type="domain" description="O-methyltransferase C-terminal" evidence="4">
    <location>
        <begin position="232"/>
        <end position="449"/>
    </location>
</feature>
<keyword evidence="2" id="KW-0808">Transferase</keyword>
<dbReference type="SUPFAM" id="SSF53335">
    <property type="entry name" value="S-adenosyl-L-methionine-dependent methyltransferases"/>
    <property type="match status" value="1"/>
</dbReference>
<dbReference type="AlphaFoldDB" id="A0AAD7FED2"/>
<dbReference type="Gene3D" id="1.10.10.10">
    <property type="entry name" value="Winged helix-like DNA-binding domain superfamily/Winged helix DNA-binding domain"/>
    <property type="match status" value="1"/>
</dbReference>
<dbReference type="InterPro" id="IPR036388">
    <property type="entry name" value="WH-like_DNA-bd_sf"/>
</dbReference>
<evidence type="ECO:0000313" key="6">
    <source>
        <dbReference type="Proteomes" id="UP001221142"/>
    </source>
</evidence>
<evidence type="ECO:0000313" key="5">
    <source>
        <dbReference type="EMBL" id="KAJ7615369.1"/>
    </source>
</evidence>
<dbReference type="Gene3D" id="3.40.50.150">
    <property type="entry name" value="Vaccinia Virus protein VP39"/>
    <property type="match status" value="1"/>
</dbReference>
<dbReference type="SUPFAM" id="SSF46785">
    <property type="entry name" value="Winged helix' DNA-binding domain"/>
    <property type="match status" value="1"/>
</dbReference>
<keyword evidence="3" id="KW-0949">S-adenosyl-L-methionine</keyword>
<evidence type="ECO:0000256" key="3">
    <source>
        <dbReference type="ARBA" id="ARBA00022691"/>
    </source>
</evidence>
<dbReference type="GO" id="GO:0008171">
    <property type="term" value="F:O-methyltransferase activity"/>
    <property type="evidence" value="ECO:0007669"/>
    <property type="project" value="InterPro"/>
</dbReference>
<dbReference type="Pfam" id="PF00891">
    <property type="entry name" value="Methyltransf_2"/>
    <property type="match status" value="1"/>
</dbReference>
<organism evidence="5 6">
    <name type="scientific">Roridomyces roridus</name>
    <dbReference type="NCBI Taxonomy" id="1738132"/>
    <lineage>
        <taxon>Eukaryota</taxon>
        <taxon>Fungi</taxon>
        <taxon>Dikarya</taxon>
        <taxon>Basidiomycota</taxon>
        <taxon>Agaricomycotina</taxon>
        <taxon>Agaricomycetes</taxon>
        <taxon>Agaricomycetidae</taxon>
        <taxon>Agaricales</taxon>
        <taxon>Marasmiineae</taxon>
        <taxon>Mycenaceae</taxon>
        <taxon>Roridomyces</taxon>
    </lineage>
</organism>
<dbReference type="EMBL" id="JARKIF010000024">
    <property type="protein sequence ID" value="KAJ7615369.1"/>
    <property type="molecule type" value="Genomic_DNA"/>
</dbReference>
<dbReference type="PROSITE" id="PS51683">
    <property type="entry name" value="SAM_OMT_II"/>
    <property type="match status" value="1"/>
</dbReference>
<dbReference type="GO" id="GO:0032259">
    <property type="term" value="P:methylation"/>
    <property type="evidence" value="ECO:0007669"/>
    <property type="project" value="UniProtKB-KW"/>
</dbReference>
<keyword evidence="1 5" id="KW-0489">Methyltransferase</keyword>